<evidence type="ECO:0000256" key="4">
    <source>
        <dbReference type="ARBA" id="ARBA00022496"/>
    </source>
</evidence>
<keyword evidence="6" id="KW-0408">Iron</keyword>
<proteinExistence type="inferred from homology"/>
<evidence type="ECO:0000313" key="16">
    <source>
        <dbReference type="EMBL" id="PZQ58710.1"/>
    </source>
</evidence>
<name>A0A2W5R5K7_9SPHN</name>
<dbReference type="PANTHER" id="PTHR32552:SF81">
    <property type="entry name" value="TONB-DEPENDENT OUTER MEMBRANE RECEPTOR"/>
    <property type="match status" value="1"/>
</dbReference>
<dbReference type="PANTHER" id="PTHR32552">
    <property type="entry name" value="FERRICHROME IRON RECEPTOR-RELATED"/>
    <property type="match status" value="1"/>
</dbReference>
<evidence type="ECO:0000313" key="17">
    <source>
        <dbReference type="Proteomes" id="UP000249229"/>
    </source>
</evidence>
<feature type="chain" id="PRO_5016011471" description="Secretin/TonB short N-terminal domain-containing protein" evidence="14">
    <location>
        <begin position="23"/>
        <end position="826"/>
    </location>
</feature>
<dbReference type="SUPFAM" id="SSF56935">
    <property type="entry name" value="Porins"/>
    <property type="match status" value="1"/>
</dbReference>
<feature type="region of interest" description="Disordered" evidence="13">
    <location>
        <begin position="345"/>
        <end position="368"/>
    </location>
</feature>
<keyword evidence="14" id="KW-0732">Signal</keyword>
<organism evidence="16 17">
    <name type="scientific">Sphingomonas taxi</name>
    <dbReference type="NCBI Taxonomy" id="1549858"/>
    <lineage>
        <taxon>Bacteria</taxon>
        <taxon>Pseudomonadati</taxon>
        <taxon>Pseudomonadota</taxon>
        <taxon>Alphaproteobacteria</taxon>
        <taxon>Sphingomonadales</taxon>
        <taxon>Sphingomonadaceae</taxon>
        <taxon>Sphingomonas</taxon>
    </lineage>
</organism>
<dbReference type="InterPro" id="IPR036942">
    <property type="entry name" value="Beta-barrel_TonB_sf"/>
</dbReference>
<dbReference type="SMART" id="SM00965">
    <property type="entry name" value="STN"/>
    <property type="match status" value="1"/>
</dbReference>
<keyword evidence="7" id="KW-0406">Ion transport</keyword>
<dbReference type="PROSITE" id="PS52016">
    <property type="entry name" value="TONB_DEPENDENT_REC_3"/>
    <property type="match status" value="1"/>
</dbReference>
<evidence type="ECO:0000256" key="9">
    <source>
        <dbReference type="ARBA" id="ARBA00023136"/>
    </source>
</evidence>
<evidence type="ECO:0000256" key="2">
    <source>
        <dbReference type="ARBA" id="ARBA00022448"/>
    </source>
</evidence>
<dbReference type="Gene3D" id="3.55.50.30">
    <property type="match status" value="1"/>
</dbReference>
<dbReference type="InterPro" id="IPR012910">
    <property type="entry name" value="Plug_dom"/>
</dbReference>
<dbReference type="EMBL" id="QFQI01000014">
    <property type="protein sequence ID" value="PZQ58710.1"/>
    <property type="molecule type" value="Genomic_DNA"/>
</dbReference>
<accession>A0A2W5R5K7</accession>
<evidence type="ECO:0000256" key="11">
    <source>
        <dbReference type="PROSITE-ProRule" id="PRU01360"/>
    </source>
</evidence>
<evidence type="ECO:0000256" key="12">
    <source>
        <dbReference type="RuleBase" id="RU003357"/>
    </source>
</evidence>
<dbReference type="GO" id="GO:0006826">
    <property type="term" value="P:iron ion transport"/>
    <property type="evidence" value="ECO:0007669"/>
    <property type="project" value="UniProtKB-KW"/>
</dbReference>
<feature type="signal peptide" evidence="14">
    <location>
        <begin position="1"/>
        <end position="22"/>
    </location>
</feature>
<reference evidence="16 17" key="1">
    <citation type="submission" date="2017-08" db="EMBL/GenBank/DDBJ databases">
        <title>Infants hospitalized years apart are colonized by the same room-sourced microbial strains.</title>
        <authorList>
            <person name="Brooks B."/>
            <person name="Olm M.R."/>
            <person name="Firek B.A."/>
            <person name="Baker R."/>
            <person name="Thomas B.C."/>
            <person name="Morowitz M.J."/>
            <person name="Banfield J.F."/>
        </authorList>
    </citation>
    <scope>NUCLEOTIDE SEQUENCE [LARGE SCALE GENOMIC DNA]</scope>
    <source>
        <strain evidence="16">S2_005_001_R1_22</strain>
    </source>
</reference>
<evidence type="ECO:0000256" key="7">
    <source>
        <dbReference type="ARBA" id="ARBA00023065"/>
    </source>
</evidence>
<keyword evidence="8 12" id="KW-0798">TonB box</keyword>
<dbReference type="Pfam" id="PF07715">
    <property type="entry name" value="Plug"/>
    <property type="match status" value="1"/>
</dbReference>
<keyword evidence="3 11" id="KW-1134">Transmembrane beta strand</keyword>
<keyword evidence="10 11" id="KW-0998">Cell outer membrane</keyword>
<evidence type="ECO:0000256" key="3">
    <source>
        <dbReference type="ARBA" id="ARBA00022452"/>
    </source>
</evidence>
<protein>
    <recommendedName>
        <fullName evidence="15">Secretin/TonB short N-terminal domain-containing protein</fullName>
    </recommendedName>
</protein>
<sequence>MRGNTLAVVLAAVLAVTCVAPARGEGTARVPVTIPAGRTEATLARLTAEGDEQILFDPALVRGRRSPVIPRGMPLSLALERALDGTGLRFRRVGPGVLVVVPVAAAEPAVATGPDVVVTALRRPTLLSKTNTSLVLVSAETIAARRLTDQQSLAKVLPELALTPTGPLQRRLAIRGVSGTGEGTVGVYLGETPVSAPGGTSADPAAMAPDVDLVDIERIELLKGPQGTLYGASSMGGTLRTLFRRPDVAATTGEVAAEGGLTARGAPIRAVSAVLNVPLVADRLAVRGVIARRRTGGVIDNALLGYRDGDAVTRESERLALAWMPTASFRLDLLALTQRQRADDAGAWRGEDGRDRANTATRPRSTSALSLGSATLQWSPSSLRVTATASHYRWTFVRELDFSAVIQRQRDDAGACIRVTAAAGGIGCDRAALTAYVDARSPSLLHQPMQLRSTSGELRVSNSGVGPWRWTAGMFAEHRVETTASFTLRADPVTGAATRPFDITGLRLLGSSLDQQAVYAEVERDLTSALTAVAGARLFRYVRAGDGAVPVANLLTGTGGIASGARYRTAAGGSNLKTALNWRVGEDTLARLVVSEGFRPGGVNITPELTEAERVYHADHLWSYEIGVRSHRLGAELAAFHIDWDDTIVAANSVNGAFLYNTNLASVDINGIEALASRVVGPARVSAALTWVDARLAADTLLGTSDGVGQRGDRLPNIPSVTLALSAELRLSRSLSSPVAGAALAFAGATQSTFNQSSSYYERISRRATVDLYAQWTARPWSVRLGIDNTFDARAVTRIQSSAFGEQQVYAARPRTVTLSATVSFQ</sequence>
<keyword evidence="9 11" id="KW-0472">Membrane</keyword>
<gene>
    <name evidence="16" type="ORF">DI544_13530</name>
</gene>
<dbReference type="Pfam" id="PF00593">
    <property type="entry name" value="TonB_dep_Rec_b-barrel"/>
    <property type="match status" value="1"/>
</dbReference>
<dbReference type="InterPro" id="IPR011662">
    <property type="entry name" value="Secretin/TonB_short_N"/>
</dbReference>
<dbReference type="AlphaFoldDB" id="A0A2W5R5K7"/>
<evidence type="ECO:0000256" key="13">
    <source>
        <dbReference type="SAM" id="MobiDB-lite"/>
    </source>
</evidence>
<comment type="caution">
    <text evidence="16">The sequence shown here is derived from an EMBL/GenBank/DDBJ whole genome shotgun (WGS) entry which is preliminary data.</text>
</comment>
<evidence type="ECO:0000256" key="10">
    <source>
        <dbReference type="ARBA" id="ARBA00023237"/>
    </source>
</evidence>
<evidence type="ECO:0000256" key="1">
    <source>
        <dbReference type="ARBA" id="ARBA00004571"/>
    </source>
</evidence>
<evidence type="ECO:0000256" key="6">
    <source>
        <dbReference type="ARBA" id="ARBA00023004"/>
    </source>
</evidence>
<evidence type="ECO:0000256" key="5">
    <source>
        <dbReference type="ARBA" id="ARBA00022692"/>
    </source>
</evidence>
<dbReference type="Pfam" id="PF07660">
    <property type="entry name" value="STN"/>
    <property type="match status" value="1"/>
</dbReference>
<feature type="compositionally biased region" description="Basic and acidic residues" evidence="13">
    <location>
        <begin position="345"/>
        <end position="357"/>
    </location>
</feature>
<comment type="similarity">
    <text evidence="11 12">Belongs to the TonB-dependent receptor family.</text>
</comment>
<dbReference type="Gene3D" id="2.40.170.20">
    <property type="entry name" value="TonB-dependent receptor, beta-barrel domain"/>
    <property type="match status" value="1"/>
</dbReference>
<evidence type="ECO:0000256" key="14">
    <source>
        <dbReference type="SAM" id="SignalP"/>
    </source>
</evidence>
<dbReference type="Proteomes" id="UP000249229">
    <property type="component" value="Unassembled WGS sequence"/>
</dbReference>
<comment type="subcellular location">
    <subcellularLocation>
        <location evidence="1 11">Cell outer membrane</location>
        <topology evidence="1 11">Multi-pass membrane protein</topology>
    </subcellularLocation>
</comment>
<evidence type="ECO:0000259" key="15">
    <source>
        <dbReference type="SMART" id="SM00965"/>
    </source>
</evidence>
<keyword evidence="5 11" id="KW-0812">Transmembrane</keyword>
<dbReference type="InterPro" id="IPR039426">
    <property type="entry name" value="TonB-dep_rcpt-like"/>
</dbReference>
<feature type="domain" description="Secretin/TonB short N-terminal" evidence="15">
    <location>
        <begin position="52"/>
        <end position="103"/>
    </location>
</feature>
<keyword evidence="2 11" id="KW-0813">Transport</keyword>
<evidence type="ECO:0000256" key="8">
    <source>
        <dbReference type="ARBA" id="ARBA00023077"/>
    </source>
</evidence>
<keyword evidence="4" id="KW-0410">Iron transport</keyword>
<dbReference type="InterPro" id="IPR000531">
    <property type="entry name" value="Beta-barrel_TonB"/>
</dbReference>
<dbReference type="GO" id="GO:0009279">
    <property type="term" value="C:cell outer membrane"/>
    <property type="evidence" value="ECO:0007669"/>
    <property type="project" value="UniProtKB-SubCell"/>
</dbReference>